<organism evidence="2 3">
    <name type="scientific">Trichoderma ghanense</name>
    <dbReference type="NCBI Taxonomy" id="65468"/>
    <lineage>
        <taxon>Eukaryota</taxon>
        <taxon>Fungi</taxon>
        <taxon>Dikarya</taxon>
        <taxon>Ascomycota</taxon>
        <taxon>Pezizomycotina</taxon>
        <taxon>Sordariomycetes</taxon>
        <taxon>Hypocreomycetidae</taxon>
        <taxon>Hypocreales</taxon>
        <taxon>Hypocreaceae</taxon>
        <taxon>Trichoderma</taxon>
    </lineage>
</organism>
<evidence type="ECO:0000256" key="1">
    <source>
        <dbReference type="SAM" id="MobiDB-lite"/>
    </source>
</evidence>
<protein>
    <submittedName>
        <fullName evidence="2">Uncharacterized protein</fullName>
    </submittedName>
</protein>
<dbReference type="GeneID" id="300579371"/>
<evidence type="ECO:0000313" key="3">
    <source>
        <dbReference type="Proteomes" id="UP001642720"/>
    </source>
</evidence>
<sequence>MSVSNVSPLLTSYDNAMQSQADTRRNRVSRPSRRPSNALLRQQTSGASSRMTATPNDPPAPRIPSELVLNWIAQRASGGAAVVGNSAANGAHQTNTAAGEGATVAGNRAWGNRTRQRNRGCIVM</sequence>
<reference evidence="2 3" key="1">
    <citation type="submission" date="2018-01" db="EMBL/GenBank/DDBJ databases">
        <title>Genome characterization of the sugarcane-associated fungus Trichoderma ghanense CCMA-1212 and their application in lignocelulose bioconversion.</title>
        <authorList>
            <person name="Steindorff A.S."/>
            <person name="Mendes T.D."/>
            <person name="Vilela E.S.D."/>
            <person name="Rodrigues D.S."/>
            <person name="Formighieri E.F."/>
            <person name="Melo I.S."/>
            <person name="Favaro L.C.L."/>
        </authorList>
    </citation>
    <scope>NUCLEOTIDE SEQUENCE [LARGE SCALE GENOMIC DNA]</scope>
    <source>
        <strain evidence="2 3">CCMA-1212</strain>
    </source>
</reference>
<accession>A0ABY2GZX1</accession>
<dbReference type="EMBL" id="PPTA01000011">
    <property type="protein sequence ID" value="TFB00418.1"/>
    <property type="molecule type" value="Genomic_DNA"/>
</dbReference>
<proteinExistence type="predicted"/>
<feature type="region of interest" description="Disordered" evidence="1">
    <location>
        <begin position="1"/>
        <end position="63"/>
    </location>
</feature>
<gene>
    <name evidence="2" type="ORF">CCMA1212_007759</name>
</gene>
<comment type="caution">
    <text evidence="2">The sequence shown here is derived from an EMBL/GenBank/DDBJ whole genome shotgun (WGS) entry which is preliminary data.</text>
</comment>
<name>A0ABY2GZX1_9HYPO</name>
<feature type="compositionally biased region" description="Polar residues" evidence="1">
    <location>
        <begin position="39"/>
        <end position="55"/>
    </location>
</feature>
<keyword evidence="3" id="KW-1185">Reference proteome</keyword>
<dbReference type="Proteomes" id="UP001642720">
    <property type="component" value="Unassembled WGS sequence"/>
</dbReference>
<dbReference type="RefSeq" id="XP_073556619.1">
    <property type="nucleotide sequence ID" value="XM_073704921.1"/>
</dbReference>
<feature type="compositionally biased region" description="Polar residues" evidence="1">
    <location>
        <begin position="1"/>
        <end position="21"/>
    </location>
</feature>
<evidence type="ECO:0000313" key="2">
    <source>
        <dbReference type="EMBL" id="TFB00418.1"/>
    </source>
</evidence>